<dbReference type="SUPFAM" id="SSF51197">
    <property type="entry name" value="Clavaminate synthase-like"/>
    <property type="match status" value="1"/>
</dbReference>
<feature type="domain" description="JmjC" evidence="4">
    <location>
        <begin position="99"/>
        <end position="245"/>
    </location>
</feature>
<reference evidence="6" key="1">
    <citation type="submission" date="2023-07" db="EMBL/GenBank/DDBJ databases">
        <title>30 novel species of actinomycetes from the DSMZ collection.</title>
        <authorList>
            <person name="Nouioui I."/>
        </authorList>
    </citation>
    <scope>NUCLEOTIDE SEQUENCE [LARGE SCALE GENOMIC DNA]</scope>
    <source>
        <strain evidence="6">DSM 44915</strain>
    </source>
</reference>
<keyword evidence="2" id="KW-0479">Metal-binding</keyword>
<dbReference type="InterPro" id="IPR003347">
    <property type="entry name" value="JmjC_dom"/>
</dbReference>
<organism evidence="5 6">
    <name type="scientific">Streptomyces chisholmiae</name>
    <dbReference type="NCBI Taxonomy" id="3075540"/>
    <lineage>
        <taxon>Bacteria</taxon>
        <taxon>Bacillati</taxon>
        <taxon>Actinomycetota</taxon>
        <taxon>Actinomycetes</taxon>
        <taxon>Kitasatosporales</taxon>
        <taxon>Streptomycetaceae</taxon>
        <taxon>Streptomyces</taxon>
    </lineage>
</organism>
<dbReference type="PROSITE" id="PS51184">
    <property type="entry name" value="JMJC"/>
    <property type="match status" value="1"/>
</dbReference>
<dbReference type="Proteomes" id="UP001183410">
    <property type="component" value="Unassembled WGS sequence"/>
</dbReference>
<dbReference type="EMBL" id="JAVREO010000009">
    <property type="protein sequence ID" value="MDT0267954.1"/>
    <property type="molecule type" value="Genomic_DNA"/>
</dbReference>
<dbReference type="Pfam" id="PF08007">
    <property type="entry name" value="JmjC_2"/>
    <property type="match status" value="1"/>
</dbReference>
<comment type="caution">
    <text evidence="5">The sequence shown here is derived from an EMBL/GenBank/DDBJ whole genome shotgun (WGS) entry which is preliminary data.</text>
</comment>
<dbReference type="Gene3D" id="2.60.120.650">
    <property type="entry name" value="Cupin"/>
    <property type="match status" value="1"/>
</dbReference>
<dbReference type="PANTHER" id="PTHR13096">
    <property type="entry name" value="MINA53 MYC INDUCED NUCLEAR ANTIGEN"/>
    <property type="match status" value="1"/>
</dbReference>
<evidence type="ECO:0000256" key="1">
    <source>
        <dbReference type="ARBA" id="ARBA00001954"/>
    </source>
</evidence>
<protein>
    <submittedName>
        <fullName evidence="5">Cupin domain-containing protein</fullName>
    </submittedName>
</protein>
<name>A0ABU2JT97_9ACTN</name>
<keyword evidence="6" id="KW-1185">Reference proteome</keyword>
<evidence type="ECO:0000313" key="5">
    <source>
        <dbReference type="EMBL" id="MDT0267954.1"/>
    </source>
</evidence>
<dbReference type="InterPro" id="IPR039994">
    <property type="entry name" value="NO66-like"/>
</dbReference>
<dbReference type="PANTHER" id="PTHR13096:SF8">
    <property type="entry name" value="RIBOSOMAL OXYGENASE 1"/>
    <property type="match status" value="1"/>
</dbReference>
<evidence type="ECO:0000259" key="4">
    <source>
        <dbReference type="PROSITE" id="PS51184"/>
    </source>
</evidence>
<dbReference type="RefSeq" id="WP_311668033.1">
    <property type="nucleotide sequence ID" value="NZ_JAVREO010000009.1"/>
</dbReference>
<comment type="cofactor">
    <cofactor evidence="1">
        <name>Fe(2+)</name>
        <dbReference type="ChEBI" id="CHEBI:29033"/>
    </cofactor>
</comment>
<evidence type="ECO:0000256" key="3">
    <source>
        <dbReference type="ARBA" id="ARBA00023004"/>
    </source>
</evidence>
<evidence type="ECO:0000256" key="2">
    <source>
        <dbReference type="ARBA" id="ARBA00022723"/>
    </source>
</evidence>
<keyword evidence="3" id="KW-0408">Iron</keyword>
<evidence type="ECO:0000313" key="6">
    <source>
        <dbReference type="Proteomes" id="UP001183410"/>
    </source>
</evidence>
<sequence>MNHRLVTGISGALGWDNGPRLGKEFTRGTLPDVSIAERVLTPTRLLDMVMRRSLANPQFRIFRNGAELHPDAYLNRDVTSRGQAVSMVNMRRVKGHLDDGATMILDRANVFDPTLEVICRAIQWWSGERVTVNIYLTTNDSAGFGLHWDDHNVIAIQLSGEKEWEVRGASRTAPMYRDAARNDTPSQDVIWSGITRPGDVLHIPRGHWHQAGRSGLGVGHSLHMTIGFTNPTGVGWLAWLADWSREDEVFRHDLDVVQDLEQQVEQIRKLSHATSRLVAFHSPKQFLAKRLRDVASTRHVPFTDLFGPLDDVVCVTEFPPRIDERGEQVEVVASGKKLTFAAKALPALRLLLSGCPVNLDQAAGVVGALVKRVAEILTEEELCASLTPELSSGYTGLVTNATH</sequence>
<accession>A0ABU2JT97</accession>
<gene>
    <name evidence="5" type="ORF">RM844_16870</name>
</gene>
<proteinExistence type="predicted"/>